<evidence type="ECO:0000256" key="1">
    <source>
        <dbReference type="SAM" id="Phobius"/>
    </source>
</evidence>
<gene>
    <name evidence="2" type="ORF">ILT43_03725</name>
</gene>
<protein>
    <recommendedName>
        <fullName evidence="4">DUF3618 domain-containing protein</fullName>
    </recommendedName>
</protein>
<name>A0ABS2D3G5_9SPHN</name>
<keyword evidence="1" id="KW-0472">Membrane</keyword>
<keyword evidence="1" id="KW-0812">Transmembrane</keyword>
<keyword evidence="3" id="KW-1185">Reference proteome</keyword>
<accession>A0ABS2D3G5</accession>
<evidence type="ECO:0008006" key="4">
    <source>
        <dbReference type="Google" id="ProtNLM"/>
    </source>
</evidence>
<organism evidence="2 3">
    <name type="scientific">Sphingomonas longa</name>
    <dbReference type="NCBI Taxonomy" id="2778730"/>
    <lineage>
        <taxon>Bacteria</taxon>
        <taxon>Pseudomonadati</taxon>
        <taxon>Pseudomonadota</taxon>
        <taxon>Alphaproteobacteria</taxon>
        <taxon>Sphingomonadales</taxon>
        <taxon>Sphingomonadaceae</taxon>
        <taxon>Sphingomonas</taxon>
    </lineage>
</organism>
<dbReference type="RefSeq" id="WP_204194991.1">
    <property type="nucleotide sequence ID" value="NZ_JAFEMC010000001.1"/>
</dbReference>
<reference evidence="2 3" key="1">
    <citation type="submission" date="2020-12" db="EMBL/GenBank/DDBJ databases">
        <title>Sphingomonas sp.</title>
        <authorList>
            <person name="Kim M.K."/>
        </authorList>
    </citation>
    <scope>NUCLEOTIDE SEQUENCE [LARGE SCALE GENOMIC DNA]</scope>
    <source>
        <strain evidence="2 3">BT552</strain>
    </source>
</reference>
<feature type="transmembrane region" description="Helical" evidence="1">
    <location>
        <begin position="56"/>
        <end position="77"/>
    </location>
</feature>
<comment type="caution">
    <text evidence="2">The sequence shown here is derived from an EMBL/GenBank/DDBJ whole genome shotgun (WGS) entry which is preliminary data.</text>
</comment>
<evidence type="ECO:0000313" key="3">
    <source>
        <dbReference type="Proteomes" id="UP000763641"/>
    </source>
</evidence>
<proteinExistence type="predicted"/>
<evidence type="ECO:0000313" key="2">
    <source>
        <dbReference type="EMBL" id="MBM6575466.1"/>
    </source>
</evidence>
<dbReference type="Proteomes" id="UP000763641">
    <property type="component" value="Unassembled WGS sequence"/>
</dbReference>
<sequence>MPATGPADAVPVEYDAGGQIADLQAEIERRMRADLRLPSPDTGADRVEAAIQRLSVAGGYLALGAGYIAAAAAWFYLA</sequence>
<dbReference type="EMBL" id="JAFEMC010000001">
    <property type="protein sequence ID" value="MBM6575466.1"/>
    <property type="molecule type" value="Genomic_DNA"/>
</dbReference>
<keyword evidence="1" id="KW-1133">Transmembrane helix</keyword>